<dbReference type="EC" id="2.1.1.37" evidence="2"/>
<keyword evidence="7" id="KW-0238">DNA-binding</keyword>
<accession>A0AAD5IAH3</accession>
<dbReference type="PANTHER" id="PTHR10629">
    <property type="entry name" value="CYTOSINE-SPECIFIC METHYLTRANSFERASE"/>
    <property type="match status" value="1"/>
</dbReference>
<evidence type="ECO:0000256" key="3">
    <source>
        <dbReference type="ARBA" id="ARBA00022603"/>
    </source>
</evidence>
<reference evidence="9" key="2">
    <citation type="submission" date="2023-02" db="EMBL/GenBank/DDBJ databases">
        <authorList>
            <person name="Swenson N.G."/>
            <person name="Wegrzyn J.L."/>
            <person name="Mcevoy S.L."/>
        </authorList>
    </citation>
    <scope>NUCLEOTIDE SEQUENCE</scope>
    <source>
        <strain evidence="9">91603</strain>
        <tissue evidence="9">Leaf</tissue>
    </source>
</reference>
<keyword evidence="3" id="KW-0489">Methyltransferase</keyword>
<evidence type="ECO:0000256" key="8">
    <source>
        <dbReference type="ARBA" id="ARBA00023242"/>
    </source>
</evidence>
<dbReference type="Proteomes" id="UP001064489">
    <property type="component" value="Chromosome 12"/>
</dbReference>
<reference evidence="9" key="1">
    <citation type="journal article" date="2022" name="Plant J.">
        <title>Strategies of tolerance reflected in two North American maple genomes.</title>
        <authorList>
            <person name="McEvoy S.L."/>
            <person name="Sezen U.U."/>
            <person name="Trouern-Trend A."/>
            <person name="McMahon S.M."/>
            <person name="Schaberg P.G."/>
            <person name="Yang J."/>
            <person name="Wegrzyn J.L."/>
            <person name="Swenson N.G."/>
        </authorList>
    </citation>
    <scope>NUCLEOTIDE SEQUENCE</scope>
    <source>
        <strain evidence="9">91603</strain>
    </source>
</reference>
<keyword evidence="4" id="KW-0808">Transferase</keyword>
<evidence type="ECO:0000256" key="1">
    <source>
        <dbReference type="ARBA" id="ARBA00004123"/>
    </source>
</evidence>
<dbReference type="SUPFAM" id="SSF53335">
    <property type="entry name" value="S-adenosyl-L-methionine-dependent methyltransferases"/>
    <property type="match status" value="1"/>
</dbReference>
<dbReference type="EMBL" id="JAJSOW010000107">
    <property type="protein sequence ID" value="KAI9157061.1"/>
    <property type="molecule type" value="Genomic_DNA"/>
</dbReference>
<sequence>MVFLNHVNEHSYPEEQLPEWPEPMHVFASPELKIKLSEDTHYAAVRSTANGAPFRSITVRDTIGDLPAVGNAGTGKETFPPPLLTLNQWGFPDGYKFAGNIHKKHRQIGNAVPPPLAFALETKQSIPFK</sequence>
<dbReference type="InterPro" id="IPR001525">
    <property type="entry name" value="C5_MeTfrase"/>
</dbReference>
<evidence type="ECO:0000256" key="6">
    <source>
        <dbReference type="ARBA" id="ARBA00022737"/>
    </source>
</evidence>
<comment type="subcellular location">
    <subcellularLocation>
        <location evidence="1">Nucleus</location>
    </subcellularLocation>
</comment>
<proteinExistence type="predicted"/>
<keyword evidence="8" id="KW-0539">Nucleus</keyword>
<dbReference type="GO" id="GO:0003677">
    <property type="term" value="F:DNA binding"/>
    <property type="evidence" value="ECO:0007669"/>
    <property type="project" value="UniProtKB-KW"/>
</dbReference>
<dbReference type="Gene3D" id="3.90.120.10">
    <property type="entry name" value="DNA Methylase, subunit A, domain 2"/>
    <property type="match status" value="1"/>
</dbReference>
<evidence type="ECO:0000256" key="7">
    <source>
        <dbReference type="ARBA" id="ARBA00023125"/>
    </source>
</evidence>
<keyword evidence="5" id="KW-0949">S-adenosyl-L-methionine</keyword>
<gene>
    <name evidence="9" type="ORF">LWI28_016310</name>
</gene>
<evidence type="ECO:0000256" key="2">
    <source>
        <dbReference type="ARBA" id="ARBA00011975"/>
    </source>
</evidence>
<dbReference type="GO" id="GO:0044027">
    <property type="term" value="P:negative regulation of gene expression via chromosomal CpG island methylation"/>
    <property type="evidence" value="ECO:0007669"/>
    <property type="project" value="TreeGrafter"/>
</dbReference>
<comment type="caution">
    <text evidence="9">The sequence shown here is derived from an EMBL/GenBank/DDBJ whole genome shotgun (WGS) entry which is preliminary data.</text>
</comment>
<name>A0AAD5IAH3_ACENE</name>
<organism evidence="9 10">
    <name type="scientific">Acer negundo</name>
    <name type="common">Box elder</name>
    <dbReference type="NCBI Taxonomy" id="4023"/>
    <lineage>
        <taxon>Eukaryota</taxon>
        <taxon>Viridiplantae</taxon>
        <taxon>Streptophyta</taxon>
        <taxon>Embryophyta</taxon>
        <taxon>Tracheophyta</taxon>
        <taxon>Spermatophyta</taxon>
        <taxon>Magnoliopsida</taxon>
        <taxon>eudicotyledons</taxon>
        <taxon>Gunneridae</taxon>
        <taxon>Pentapetalae</taxon>
        <taxon>rosids</taxon>
        <taxon>malvids</taxon>
        <taxon>Sapindales</taxon>
        <taxon>Sapindaceae</taxon>
        <taxon>Hippocastanoideae</taxon>
        <taxon>Acereae</taxon>
        <taxon>Acer</taxon>
    </lineage>
</organism>
<keyword evidence="6" id="KW-0677">Repeat</keyword>
<keyword evidence="10" id="KW-1185">Reference proteome</keyword>
<dbReference type="AlphaFoldDB" id="A0AAD5IAH3"/>
<dbReference type="InterPro" id="IPR050390">
    <property type="entry name" value="C5-Methyltransferase"/>
</dbReference>
<dbReference type="Gene3D" id="3.40.50.150">
    <property type="entry name" value="Vaccinia Virus protein VP39"/>
    <property type="match status" value="2"/>
</dbReference>
<dbReference type="GO" id="GO:0032259">
    <property type="term" value="P:methylation"/>
    <property type="evidence" value="ECO:0007669"/>
    <property type="project" value="UniProtKB-KW"/>
</dbReference>
<dbReference type="GO" id="GO:0003886">
    <property type="term" value="F:DNA (cytosine-5-)-methyltransferase activity"/>
    <property type="evidence" value="ECO:0007669"/>
    <property type="project" value="UniProtKB-EC"/>
</dbReference>
<dbReference type="InterPro" id="IPR029063">
    <property type="entry name" value="SAM-dependent_MTases_sf"/>
</dbReference>
<dbReference type="GO" id="GO:0005634">
    <property type="term" value="C:nucleus"/>
    <property type="evidence" value="ECO:0007669"/>
    <property type="project" value="UniProtKB-SubCell"/>
</dbReference>
<dbReference type="Pfam" id="PF00145">
    <property type="entry name" value="DNA_methylase"/>
    <property type="match status" value="1"/>
</dbReference>
<evidence type="ECO:0000256" key="4">
    <source>
        <dbReference type="ARBA" id="ARBA00022679"/>
    </source>
</evidence>
<evidence type="ECO:0000313" key="9">
    <source>
        <dbReference type="EMBL" id="KAI9157061.1"/>
    </source>
</evidence>
<dbReference type="FunFam" id="3.40.50.150:FF:000108">
    <property type="entry name" value="DNA (cytosine-5)-methyltransferase"/>
    <property type="match status" value="1"/>
</dbReference>
<dbReference type="PANTHER" id="PTHR10629:SF52">
    <property type="entry name" value="DNA (CYTOSINE-5)-METHYLTRANSFERASE 1"/>
    <property type="match status" value="1"/>
</dbReference>
<evidence type="ECO:0000256" key="5">
    <source>
        <dbReference type="ARBA" id="ARBA00022691"/>
    </source>
</evidence>
<protein>
    <recommendedName>
        <fullName evidence="2">DNA (cytosine-5-)-methyltransferase</fullName>
        <ecNumber evidence="2">2.1.1.37</ecNumber>
    </recommendedName>
</protein>
<evidence type="ECO:0000313" key="10">
    <source>
        <dbReference type="Proteomes" id="UP001064489"/>
    </source>
</evidence>